<evidence type="ECO:0000259" key="1">
    <source>
        <dbReference type="Pfam" id="PF04471"/>
    </source>
</evidence>
<dbReference type="GO" id="GO:0003677">
    <property type="term" value="F:DNA binding"/>
    <property type="evidence" value="ECO:0007669"/>
    <property type="project" value="InterPro"/>
</dbReference>
<sequence length="282" mass="32764">MNSKEYEDFVENTLNCLDFFRNANIYRNRKFIGVRQPGSYEIDIAYEMVIDNMVKFTLIVECKNHGRPITRPLIQNFHQTKEVINAQKAAIVSPIGFTNEAIEVAQNLGISLWVISKDEPVEIVMAYEGMRINSLSECFYELYLDYLKLLGIELKDKKTNTNTKLVNYLGVSNRSTITENNQINENGDFIIKTREGSAFFSYENHPIFNKPCAIREIIDNLIKANNEDMLNITEWDSRVNNKLIGWLPVHKKDKIDSILLNAKKAIKKANWKEFYKLFSIWS</sequence>
<reference evidence="2" key="1">
    <citation type="submission" date="2015-03" db="EMBL/GenBank/DDBJ databases">
        <title>MIGS Cultured Bacterial/Archaeal sample from Brevibacillus laterosporus.</title>
        <authorList>
            <person name="Zeng D."/>
            <person name="Zhu L."/>
            <person name="Dong G."/>
            <person name="Ye W."/>
            <person name="Ren D."/>
            <person name="Wu L."/>
            <person name="Xu J."/>
            <person name="Li G."/>
            <person name="Guo L."/>
        </authorList>
    </citation>
    <scope>NUCLEOTIDE SEQUENCE</scope>
    <source>
        <strain evidence="2">B9</strain>
    </source>
</reference>
<dbReference type="GO" id="GO:0009307">
    <property type="term" value="P:DNA restriction-modification system"/>
    <property type="evidence" value="ECO:0007669"/>
    <property type="project" value="InterPro"/>
</dbReference>
<proteinExistence type="predicted"/>
<accession>A0A0F7EG09</accession>
<dbReference type="SUPFAM" id="SSF52980">
    <property type="entry name" value="Restriction endonuclease-like"/>
    <property type="match status" value="1"/>
</dbReference>
<gene>
    <name evidence="2" type="ORF">EX87_08975</name>
</gene>
<dbReference type="InterPro" id="IPR011856">
    <property type="entry name" value="tRNA_endonuc-like_dom_sf"/>
</dbReference>
<dbReference type="Pfam" id="PF04471">
    <property type="entry name" value="Mrr_cat"/>
    <property type="match status" value="1"/>
</dbReference>
<dbReference type="InterPro" id="IPR007560">
    <property type="entry name" value="Restrct_endonuc_IV_Mrr"/>
</dbReference>
<dbReference type="InterPro" id="IPR011335">
    <property type="entry name" value="Restrct_endonuc-II-like"/>
</dbReference>
<dbReference type="GO" id="GO:0004519">
    <property type="term" value="F:endonuclease activity"/>
    <property type="evidence" value="ECO:0007669"/>
    <property type="project" value="InterPro"/>
</dbReference>
<organism evidence="2">
    <name type="scientific">Brevibacillus laterosporus</name>
    <name type="common">Bacillus laterosporus</name>
    <dbReference type="NCBI Taxonomy" id="1465"/>
    <lineage>
        <taxon>Bacteria</taxon>
        <taxon>Bacillati</taxon>
        <taxon>Bacillota</taxon>
        <taxon>Bacilli</taxon>
        <taxon>Bacillales</taxon>
        <taxon>Paenibacillaceae</taxon>
        <taxon>Brevibacillus</taxon>
    </lineage>
</organism>
<evidence type="ECO:0000313" key="2">
    <source>
        <dbReference type="EMBL" id="AKF93748.1"/>
    </source>
</evidence>
<dbReference type="Gene3D" id="3.40.1350.10">
    <property type="match status" value="1"/>
</dbReference>
<protein>
    <recommendedName>
        <fullName evidence="1">Restriction endonuclease type IV Mrr domain-containing protein</fullName>
    </recommendedName>
</protein>
<name>A0A0F7EG09_BRELA</name>
<dbReference type="EMBL" id="CP011074">
    <property type="protein sequence ID" value="AKF93748.1"/>
    <property type="molecule type" value="Genomic_DNA"/>
</dbReference>
<dbReference type="AlphaFoldDB" id="A0A0F7EG09"/>
<feature type="domain" description="Restriction endonuclease type IV Mrr" evidence="1">
    <location>
        <begin position="16"/>
        <end position="113"/>
    </location>
</feature>
<dbReference type="RefSeq" id="WP_031412656.1">
    <property type="nucleotide sequence ID" value="NZ_CP011074.1"/>
</dbReference>